<accession>A0A166M613</accession>
<dbReference type="PANTHER" id="PTHR22981">
    <property type="entry name" value="3-HYDROXYISOBUTYRATE DEHYDROGENASE-RELATED"/>
    <property type="match status" value="1"/>
</dbReference>
<dbReference type="InterPro" id="IPR029154">
    <property type="entry name" value="HIBADH-like_NADP-bd"/>
</dbReference>
<keyword evidence="12" id="KW-1185">Reference proteome</keyword>
<evidence type="ECO:0000259" key="10">
    <source>
        <dbReference type="Pfam" id="PF14833"/>
    </source>
</evidence>
<evidence type="ECO:0000256" key="5">
    <source>
        <dbReference type="ARBA" id="ARBA00023002"/>
    </source>
</evidence>
<feature type="domain" description="6-phosphogluconate dehydrogenase NADP-binding" evidence="9">
    <location>
        <begin position="6"/>
        <end position="185"/>
    </location>
</feature>
<dbReference type="SUPFAM" id="SSF48179">
    <property type="entry name" value="6-phosphogluconate dehydrogenase C-terminal domain-like"/>
    <property type="match status" value="1"/>
</dbReference>
<dbReference type="PROSITE" id="PS00895">
    <property type="entry name" value="3_HYDROXYISOBUT_DH"/>
    <property type="match status" value="1"/>
</dbReference>
<gene>
    <name evidence="11" type="ORF">FIBSPDRAFT_737205</name>
</gene>
<feature type="active site" evidence="8">
    <location>
        <position position="194"/>
    </location>
</feature>
<dbReference type="SUPFAM" id="SSF51735">
    <property type="entry name" value="NAD(P)-binding Rossmann-fold domains"/>
    <property type="match status" value="1"/>
</dbReference>
<dbReference type="InterPro" id="IPR002204">
    <property type="entry name" value="3-OH-isobutyrate_DH-rel_CS"/>
</dbReference>
<dbReference type="AlphaFoldDB" id="A0A166M613"/>
<dbReference type="PANTHER" id="PTHR22981:SF7">
    <property type="entry name" value="3-HYDROXYISOBUTYRATE DEHYDROGENASE, MITOCHONDRIAL"/>
    <property type="match status" value="1"/>
</dbReference>
<dbReference type="PIRSF" id="PIRSF000103">
    <property type="entry name" value="HIBADH"/>
    <property type="match status" value="1"/>
</dbReference>
<evidence type="ECO:0000313" key="11">
    <source>
        <dbReference type="EMBL" id="KZP23673.1"/>
    </source>
</evidence>
<dbReference type="InterPro" id="IPR006115">
    <property type="entry name" value="6PGDH_NADP-bd"/>
</dbReference>
<sequence>MRPKSVSFIGLGRMGSEMAFNLFSKKFAQASDTHFVICDAIPDASKSFCETFISQFPGAKIGIAATPEEAVLASQTIITMLPSSPQVQTVYAQANGIIPTLRSLPPDAARNTLCIDSTTLDVKIARDVAADVLLTGADIVDAPVSGGVTGAKAGTLAFMVGGTPEGFILAEPILAYMGARIVHCGPSGAGLGTKICNNLILGVQQVAVAEGMLLGQKLGLDPAVLAAVINSSTGSCWASSVNNPVPGALPEKSPPCERDYEGGFATALMLKDMGLATDIASESGSPLPLAHAAAKIYSEVLKSQPELARKDFSSVYRYLSNASAAGTKVAFGELVSVRK</sequence>
<name>A0A166M613_9AGAM</name>
<comment type="similarity">
    <text evidence="2">Belongs to the HIBADH-related family. 3-hydroxyisobutyrate dehydrogenase subfamily.</text>
</comment>
<proteinExistence type="inferred from homology"/>
<evidence type="ECO:0000256" key="1">
    <source>
        <dbReference type="ARBA" id="ARBA00005109"/>
    </source>
</evidence>
<evidence type="ECO:0000256" key="3">
    <source>
        <dbReference type="ARBA" id="ARBA00012991"/>
    </source>
</evidence>
<comment type="catalytic activity">
    <reaction evidence="7">
        <text>3-hydroxy-2-methylpropanoate + NAD(+) = 2-methyl-3-oxopropanoate + NADH + H(+)</text>
        <dbReference type="Rhea" id="RHEA:17681"/>
        <dbReference type="ChEBI" id="CHEBI:11805"/>
        <dbReference type="ChEBI" id="CHEBI:15378"/>
        <dbReference type="ChEBI" id="CHEBI:57540"/>
        <dbReference type="ChEBI" id="CHEBI:57700"/>
        <dbReference type="ChEBI" id="CHEBI:57945"/>
        <dbReference type="EC" id="1.1.1.31"/>
    </reaction>
</comment>
<feature type="domain" description="3-hydroxyisobutyrate dehydrogenase-like NAD-binding" evidence="10">
    <location>
        <begin position="188"/>
        <end position="319"/>
    </location>
</feature>
<dbReference type="FunFam" id="1.10.1040.10:FF:000006">
    <property type="entry name" value="3-hydroxyisobutyrate dehydrogenase"/>
    <property type="match status" value="1"/>
</dbReference>
<evidence type="ECO:0000256" key="6">
    <source>
        <dbReference type="ARBA" id="ARBA00023027"/>
    </source>
</evidence>
<evidence type="ECO:0000256" key="4">
    <source>
        <dbReference type="ARBA" id="ARBA00022456"/>
    </source>
</evidence>
<keyword evidence="5" id="KW-0560">Oxidoreductase</keyword>
<dbReference type="Pfam" id="PF03446">
    <property type="entry name" value="NAD_binding_2"/>
    <property type="match status" value="1"/>
</dbReference>
<dbReference type="InterPro" id="IPR008927">
    <property type="entry name" value="6-PGluconate_DH-like_C_sf"/>
</dbReference>
<protein>
    <recommendedName>
        <fullName evidence="3">3-hydroxyisobutyrate dehydrogenase</fullName>
        <ecNumber evidence="3">1.1.1.31</ecNumber>
    </recommendedName>
</protein>
<dbReference type="GO" id="GO:0006574">
    <property type="term" value="P:L-valine catabolic process"/>
    <property type="evidence" value="ECO:0007669"/>
    <property type="project" value="TreeGrafter"/>
</dbReference>
<dbReference type="InterPro" id="IPR036291">
    <property type="entry name" value="NAD(P)-bd_dom_sf"/>
</dbReference>
<evidence type="ECO:0000256" key="2">
    <source>
        <dbReference type="ARBA" id="ARBA00006013"/>
    </source>
</evidence>
<dbReference type="GO" id="GO:0008442">
    <property type="term" value="F:3-hydroxyisobutyrate dehydrogenase activity"/>
    <property type="evidence" value="ECO:0007669"/>
    <property type="project" value="UniProtKB-EC"/>
</dbReference>
<dbReference type="Pfam" id="PF14833">
    <property type="entry name" value="NAD_binding_11"/>
    <property type="match status" value="1"/>
</dbReference>
<reference evidence="11 12" key="1">
    <citation type="journal article" date="2016" name="Mol. Biol. Evol.">
        <title>Comparative Genomics of Early-Diverging Mushroom-Forming Fungi Provides Insights into the Origins of Lignocellulose Decay Capabilities.</title>
        <authorList>
            <person name="Nagy L.G."/>
            <person name="Riley R."/>
            <person name="Tritt A."/>
            <person name="Adam C."/>
            <person name="Daum C."/>
            <person name="Floudas D."/>
            <person name="Sun H."/>
            <person name="Yadav J.S."/>
            <person name="Pangilinan J."/>
            <person name="Larsson K.H."/>
            <person name="Matsuura K."/>
            <person name="Barry K."/>
            <person name="Labutti K."/>
            <person name="Kuo R."/>
            <person name="Ohm R.A."/>
            <person name="Bhattacharya S.S."/>
            <person name="Shirouzu T."/>
            <person name="Yoshinaga Y."/>
            <person name="Martin F.M."/>
            <person name="Grigoriev I.V."/>
            <person name="Hibbett D.S."/>
        </authorList>
    </citation>
    <scope>NUCLEOTIDE SEQUENCE [LARGE SCALE GENOMIC DNA]</scope>
    <source>
        <strain evidence="11 12">CBS 109695</strain>
    </source>
</reference>
<dbReference type="InterPro" id="IPR013328">
    <property type="entry name" value="6PGD_dom2"/>
</dbReference>
<comment type="pathway">
    <text evidence="1">Amino-acid degradation; L-valine degradation.</text>
</comment>
<dbReference type="GO" id="GO:0050661">
    <property type="term" value="F:NADP binding"/>
    <property type="evidence" value="ECO:0007669"/>
    <property type="project" value="InterPro"/>
</dbReference>
<organism evidence="11 12">
    <name type="scientific">Athelia psychrophila</name>
    <dbReference type="NCBI Taxonomy" id="1759441"/>
    <lineage>
        <taxon>Eukaryota</taxon>
        <taxon>Fungi</taxon>
        <taxon>Dikarya</taxon>
        <taxon>Basidiomycota</taxon>
        <taxon>Agaricomycotina</taxon>
        <taxon>Agaricomycetes</taxon>
        <taxon>Agaricomycetidae</taxon>
        <taxon>Atheliales</taxon>
        <taxon>Atheliaceae</taxon>
        <taxon>Athelia</taxon>
    </lineage>
</organism>
<evidence type="ECO:0000256" key="7">
    <source>
        <dbReference type="ARBA" id="ARBA00049197"/>
    </source>
</evidence>
<dbReference type="Gene3D" id="1.10.1040.10">
    <property type="entry name" value="N-(1-d-carboxylethyl)-l-norvaline Dehydrogenase, domain 2"/>
    <property type="match status" value="1"/>
</dbReference>
<dbReference type="Proteomes" id="UP000076532">
    <property type="component" value="Unassembled WGS sequence"/>
</dbReference>
<dbReference type="OrthoDB" id="435038at2759"/>
<dbReference type="InterPro" id="IPR015815">
    <property type="entry name" value="HIBADH-related"/>
</dbReference>
<dbReference type="GO" id="GO:0051287">
    <property type="term" value="F:NAD binding"/>
    <property type="evidence" value="ECO:0007669"/>
    <property type="project" value="InterPro"/>
</dbReference>
<dbReference type="Gene3D" id="3.40.50.720">
    <property type="entry name" value="NAD(P)-binding Rossmann-like Domain"/>
    <property type="match status" value="1"/>
</dbReference>
<dbReference type="EC" id="1.1.1.31" evidence="3"/>
<evidence type="ECO:0000259" key="9">
    <source>
        <dbReference type="Pfam" id="PF03446"/>
    </source>
</evidence>
<dbReference type="STRING" id="436010.A0A166M613"/>
<dbReference type="GO" id="GO:0005739">
    <property type="term" value="C:mitochondrion"/>
    <property type="evidence" value="ECO:0007669"/>
    <property type="project" value="TreeGrafter"/>
</dbReference>
<dbReference type="EMBL" id="KV417531">
    <property type="protein sequence ID" value="KZP23673.1"/>
    <property type="molecule type" value="Genomic_DNA"/>
</dbReference>
<evidence type="ECO:0000313" key="12">
    <source>
        <dbReference type="Proteomes" id="UP000076532"/>
    </source>
</evidence>
<keyword evidence="4" id="KW-0101">Branched-chain amino acid catabolism</keyword>
<keyword evidence="6" id="KW-0520">NAD</keyword>
<evidence type="ECO:0000256" key="8">
    <source>
        <dbReference type="PIRSR" id="PIRSR000103-1"/>
    </source>
</evidence>